<accession>A0ABP0N812</accession>
<evidence type="ECO:0000313" key="1">
    <source>
        <dbReference type="EMBL" id="CAK9059057.1"/>
    </source>
</evidence>
<organism evidence="1 2">
    <name type="scientific">Durusdinium trenchii</name>
    <dbReference type="NCBI Taxonomy" id="1381693"/>
    <lineage>
        <taxon>Eukaryota</taxon>
        <taxon>Sar</taxon>
        <taxon>Alveolata</taxon>
        <taxon>Dinophyceae</taxon>
        <taxon>Suessiales</taxon>
        <taxon>Symbiodiniaceae</taxon>
        <taxon>Durusdinium</taxon>
    </lineage>
</organism>
<sequence>MWPGSPGSLFPIRRQKEVVYAVKNAEKKRKLISPQRRIQRLFVEEFKKTFFSPNPWYESPEFSFPGGNPQKIYNYWMTTRPTRDIERVDDGQNSCGCTWTQLDGRRGASFVSFNQEGQVVYVREVCEPQGLGGKFKDNTLKSLQTLLGAQNMIQNIFSALDRILVQEDADEGPKPVNGLEAPRSGRAVDVVRYLWEEAQWDPVDPVEKIMSQFSEDAVYEDLTREDPAFVGWEAIKKYQEETKENTPSNMRFVLDEMTEGVKACTAIWHVEFNTRLSPRGVTYYELNNEGKVCYVRSAYDISF</sequence>
<dbReference type="EMBL" id="CAXAMN010021385">
    <property type="protein sequence ID" value="CAK9059057.1"/>
    <property type="molecule type" value="Genomic_DNA"/>
</dbReference>
<evidence type="ECO:0008006" key="3">
    <source>
        <dbReference type="Google" id="ProtNLM"/>
    </source>
</evidence>
<name>A0ABP0N812_9DINO</name>
<keyword evidence="2" id="KW-1185">Reference proteome</keyword>
<dbReference type="Proteomes" id="UP001642484">
    <property type="component" value="Unassembled WGS sequence"/>
</dbReference>
<comment type="caution">
    <text evidence="1">The sequence shown here is derived from an EMBL/GenBank/DDBJ whole genome shotgun (WGS) entry which is preliminary data.</text>
</comment>
<proteinExistence type="predicted"/>
<evidence type="ECO:0000313" key="2">
    <source>
        <dbReference type="Proteomes" id="UP001642484"/>
    </source>
</evidence>
<reference evidence="1 2" key="1">
    <citation type="submission" date="2024-02" db="EMBL/GenBank/DDBJ databases">
        <authorList>
            <person name="Chen Y."/>
            <person name="Shah S."/>
            <person name="Dougan E. K."/>
            <person name="Thang M."/>
            <person name="Chan C."/>
        </authorList>
    </citation>
    <scope>NUCLEOTIDE SEQUENCE [LARGE SCALE GENOMIC DNA]</scope>
</reference>
<dbReference type="Gene3D" id="3.10.450.50">
    <property type="match status" value="1"/>
</dbReference>
<dbReference type="InterPro" id="IPR032710">
    <property type="entry name" value="NTF2-like_dom_sf"/>
</dbReference>
<gene>
    <name evidence="1" type="ORF">CCMP2556_LOCUS29103</name>
</gene>
<dbReference type="SUPFAM" id="SSF54427">
    <property type="entry name" value="NTF2-like"/>
    <property type="match status" value="1"/>
</dbReference>
<protein>
    <recommendedName>
        <fullName evidence="3">SnoaL-like domain-containing protein</fullName>
    </recommendedName>
</protein>